<evidence type="ECO:0000313" key="9">
    <source>
        <dbReference type="EMBL" id="PZF75107.1"/>
    </source>
</evidence>
<keyword evidence="3 7" id="KW-0812">Transmembrane</keyword>
<dbReference type="PANTHER" id="PTHR36964:SF1">
    <property type="entry name" value="PROTEIN-METHIONINE-SULFOXIDE REDUCTASE HEME-BINDING SUBUNIT MSRQ"/>
    <property type="match status" value="1"/>
</dbReference>
<dbReference type="AlphaFoldDB" id="A0A2W2BGR1"/>
<evidence type="ECO:0000313" key="10">
    <source>
        <dbReference type="Proteomes" id="UP000248795"/>
    </source>
</evidence>
<evidence type="ECO:0000256" key="6">
    <source>
        <dbReference type="ARBA" id="ARBA00023136"/>
    </source>
</evidence>
<comment type="caution">
    <text evidence="9">The sequence shown here is derived from an EMBL/GenBank/DDBJ whole genome shotgun (WGS) entry which is preliminary data.</text>
</comment>
<dbReference type="InterPro" id="IPR013130">
    <property type="entry name" value="Fe3_Rdtase_TM_dom"/>
</dbReference>
<dbReference type="GO" id="GO:0016679">
    <property type="term" value="F:oxidoreductase activity, acting on diphenols and related substances as donors"/>
    <property type="evidence" value="ECO:0007669"/>
    <property type="project" value="TreeGrafter"/>
</dbReference>
<dbReference type="Proteomes" id="UP000248795">
    <property type="component" value="Unassembled WGS sequence"/>
</dbReference>
<gene>
    <name evidence="9" type="ORF">DK847_19845</name>
</gene>
<dbReference type="GO" id="GO:0005886">
    <property type="term" value="C:plasma membrane"/>
    <property type="evidence" value="ECO:0007669"/>
    <property type="project" value="TreeGrafter"/>
</dbReference>
<reference evidence="10" key="1">
    <citation type="submission" date="2018-06" db="EMBL/GenBank/DDBJ databases">
        <title>Aestuariibacter litoralis strain KCTC 52945T.</title>
        <authorList>
            <person name="Li X."/>
            <person name="Salam N."/>
            <person name="Li J.-L."/>
            <person name="Chen Y.-M."/>
            <person name="Yang Z.-W."/>
            <person name="Zhang L.-Y."/>
            <person name="Han M.-X."/>
            <person name="Xiao M."/>
            <person name="Li W.-J."/>
        </authorList>
    </citation>
    <scope>NUCLEOTIDE SEQUENCE [LARGE SCALE GENOMIC DNA]</scope>
    <source>
        <strain evidence="10">KCTC 52945</strain>
    </source>
</reference>
<dbReference type="GO" id="GO:0010181">
    <property type="term" value="F:FMN binding"/>
    <property type="evidence" value="ECO:0007669"/>
    <property type="project" value="TreeGrafter"/>
</dbReference>
<dbReference type="PANTHER" id="PTHR36964">
    <property type="entry name" value="PROTEIN-METHIONINE-SULFOXIDE REDUCTASE HEME-BINDING SUBUNIT MSRQ"/>
    <property type="match status" value="1"/>
</dbReference>
<name>A0A2W2BGR1_9HYPH</name>
<keyword evidence="2" id="KW-0813">Transport</keyword>
<keyword evidence="4 7" id="KW-1133">Transmembrane helix</keyword>
<accession>A0A2W2BGR1</accession>
<organism evidence="9 10">
    <name type="scientific">Aestuariivirga litoralis</name>
    <dbReference type="NCBI Taxonomy" id="2650924"/>
    <lineage>
        <taxon>Bacteria</taxon>
        <taxon>Pseudomonadati</taxon>
        <taxon>Pseudomonadota</taxon>
        <taxon>Alphaproteobacteria</taxon>
        <taxon>Hyphomicrobiales</taxon>
        <taxon>Aestuariivirgaceae</taxon>
        <taxon>Aestuariivirga</taxon>
    </lineage>
</organism>
<evidence type="ECO:0000256" key="5">
    <source>
        <dbReference type="ARBA" id="ARBA00023004"/>
    </source>
</evidence>
<dbReference type="EMBL" id="QKVK01000016">
    <property type="protein sequence ID" value="PZF75107.1"/>
    <property type="molecule type" value="Genomic_DNA"/>
</dbReference>
<keyword evidence="6 7" id="KW-0472">Membrane</keyword>
<keyword evidence="10" id="KW-1185">Reference proteome</keyword>
<feature type="transmembrane region" description="Helical" evidence="7">
    <location>
        <begin position="118"/>
        <end position="137"/>
    </location>
</feature>
<dbReference type="RefSeq" id="WP_111200288.1">
    <property type="nucleotide sequence ID" value="NZ_QKVK01000016.1"/>
</dbReference>
<feature type="transmembrane region" description="Helical" evidence="7">
    <location>
        <begin position="149"/>
        <end position="165"/>
    </location>
</feature>
<proteinExistence type="predicted"/>
<dbReference type="InterPro" id="IPR022837">
    <property type="entry name" value="MsrQ-like"/>
</dbReference>
<feature type="transmembrane region" description="Helical" evidence="7">
    <location>
        <begin position="12"/>
        <end position="31"/>
    </location>
</feature>
<comment type="subcellular location">
    <subcellularLocation>
        <location evidence="1">Membrane</location>
        <topology evidence="1">Multi-pass membrane protein</topology>
    </subcellularLocation>
</comment>
<evidence type="ECO:0000256" key="3">
    <source>
        <dbReference type="ARBA" id="ARBA00022692"/>
    </source>
</evidence>
<keyword evidence="5" id="KW-0408">Iron</keyword>
<feature type="domain" description="Ferric oxidoreductase" evidence="8">
    <location>
        <begin position="41"/>
        <end position="157"/>
    </location>
</feature>
<dbReference type="GO" id="GO:0020037">
    <property type="term" value="F:heme binding"/>
    <property type="evidence" value="ECO:0007669"/>
    <property type="project" value="TreeGrafter"/>
</dbReference>
<evidence type="ECO:0000256" key="4">
    <source>
        <dbReference type="ARBA" id="ARBA00022989"/>
    </source>
</evidence>
<feature type="transmembrane region" description="Helical" evidence="7">
    <location>
        <begin position="81"/>
        <end position="98"/>
    </location>
</feature>
<sequence length="199" mass="23142">MLRRLVDSHWAFRLFLALPALGMLAQFLRLHSWGLLIGQSGEWAVRMLILTLAVSPIRILMKQLHMGPHWPAWLLKRRRDLGMACFLYAALHLAAYLVRQWNIHVVLYDLRSVEYAAGWLGFVTLLALAVTSNDASVHWLGTWWKPLQRTVYLSAIAVFLHWYWIRQDHDGLWLHLVPLAVLEGYRLLHNFARPAGLKH</sequence>
<protein>
    <submittedName>
        <fullName evidence="9">Sulfite oxidase subunit YedZ</fullName>
    </submittedName>
</protein>
<feature type="transmembrane region" description="Helical" evidence="7">
    <location>
        <begin position="43"/>
        <end position="61"/>
    </location>
</feature>
<evidence type="ECO:0000256" key="7">
    <source>
        <dbReference type="SAM" id="Phobius"/>
    </source>
</evidence>
<evidence type="ECO:0000256" key="2">
    <source>
        <dbReference type="ARBA" id="ARBA00022448"/>
    </source>
</evidence>
<evidence type="ECO:0000256" key="1">
    <source>
        <dbReference type="ARBA" id="ARBA00004141"/>
    </source>
</evidence>
<dbReference type="Pfam" id="PF01794">
    <property type="entry name" value="Ferric_reduct"/>
    <property type="match status" value="1"/>
</dbReference>
<evidence type="ECO:0000259" key="8">
    <source>
        <dbReference type="Pfam" id="PF01794"/>
    </source>
</evidence>